<dbReference type="Proteomes" id="UP000007437">
    <property type="component" value="Chromosome"/>
</dbReference>
<evidence type="ECO:0000313" key="5">
    <source>
        <dbReference type="EMBL" id="CBW76310.1"/>
    </source>
</evidence>
<dbReference type="PANTHER" id="PTHR30290">
    <property type="entry name" value="PERIPLASMIC BINDING COMPONENT OF ABC TRANSPORTER"/>
    <property type="match status" value="1"/>
</dbReference>
<evidence type="ECO:0000256" key="2">
    <source>
        <dbReference type="ARBA" id="ARBA00022729"/>
    </source>
</evidence>
<dbReference type="Gene3D" id="3.10.105.10">
    <property type="entry name" value="Dipeptide-binding Protein, Domain 3"/>
    <property type="match status" value="1"/>
</dbReference>
<comment type="similarity">
    <text evidence="1">Belongs to the bacterial solute-binding protein 5 family.</text>
</comment>
<dbReference type="Gene3D" id="3.90.76.10">
    <property type="entry name" value="Dipeptide-binding Protein, Domain 1"/>
    <property type="match status" value="1"/>
</dbReference>
<accession>E5AMS8</accession>
<keyword evidence="2" id="KW-0732">Signal</keyword>
<dbReference type="FunFam" id="3.10.105.10:FF:000002">
    <property type="entry name" value="Dipeptide ABC transporter, substrate-binding protein"/>
    <property type="match status" value="1"/>
</dbReference>
<gene>
    <name evidence="5" type="ordered locus">RBRH_02729</name>
</gene>
<reference evidence="5 6" key="1">
    <citation type="journal article" date="2011" name="J. Bacteriol.">
        <title>Complete genome sequence of Burkholderia rhizoxinica, an endosymbiont of Rhizopus microsporus.</title>
        <authorList>
            <person name="Lackner G."/>
            <person name="Moebius N."/>
            <person name="Partida-Martinez L."/>
            <person name="Hertweck C."/>
        </authorList>
    </citation>
    <scope>NUCLEOTIDE SEQUENCE [LARGE SCALE GENOMIC DNA]</scope>
    <source>
        <strain evidence="6">DSM 19002 / CIP 109453 / HKI 454</strain>
    </source>
</reference>
<dbReference type="Gene3D" id="3.40.190.10">
    <property type="entry name" value="Periplasmic binding protein-like II"/>
    <property type="match status" value="1"/>
</dbReference>
<name>E5AMS8_MYCRK</name>
<dbReference type="PIRSF" id="PIRSF002741">
    <property type="entry name" value="MppA"/>
    <property type="match status" value="1"/>
</dbReference>
<dbReference type="AlphaFoldDB" id="E5AMS8"/>
<protein>
    <submittedName>
        <fullName evidence="5">Dipeptide-binding protein</fullName>
    </submittedName>
</protein>
<feature type="region of interest" description="Disordered" evidence="3">
    <location>
        <begin position="1"/>
        <end position="24"/>
    </location>
</feature>
<dbReference type="STRING" id="882378.RBRH_02729"/>
<dbReference type="GO" id="GO:0030288">
    <property type="term" value="C:outer membrane-bounded periplasmic space"/>
    <property type="evidence" value="ECO:0007669"/>
    <property type="project" value="TreeGrafter"/>
</dbReference>
<evidence type="ECO:0000256" key="1">
    <source>
        <dbReference type="ARBA" id="ARBA00005695"/>
    </source>
</evidence>
<proteinExistence type="inferred from homology"/>
<dbReference type="Pfam" id="PF00496">
    <property type="entry name" value="SBP_bac_5"/>
    <property type="match status" value="1"/>
</dbReference>
<dbReference type="InterPro" id="IPR030678">
    <property type="entry name" value="Peptide/Ni-bd"/>
</dbReference>
<sequence length="568" mass="63437">MAKSSTLAPTPEIPGRQFGASMPHNRPLSETYRATYHAVLAVVTTLALGGAGLAQAASLPNKTLIYCSEGSPAGFDPAQYTTGTDFTANTFTVFNRLVEFERGGTKIEPGLAEKWDVSPDGLHYTFHLRHGVKFHSNDIFKPTRDFNADDVLFTFHRMLDPTLPFNKAYRVQFPYFTDLGLDKLIAKVEKIDPYTVRFTLKEVNAPFLQNLAMEFASIQSAEYADALLKANRAPDLNQKPIGTGPFIFKRYTKDATIRFDGNPDYWKPGAVKVGKLIFSITVDPGVRIQKLKRGECQITVYPRPADIESLNRDPNVQLPSKPGFNLGYLAYNVEHKPFDNAQVRRALDMAINKKAIIESVYQGAGQLATNPMPPTQWSYDASIKALPYDPQQAKALLRKAGVKEGTEVTLWAMPVQRSYNPNGKLMAEMIQADWAKVGVKAKIVTYEWGEYIKRAHAGEHDAMLIGWTGDNGDPDNWLGTLLGCDAVNGNNFDRWCYKPFDDRVVKGRETTDQAQRTKLYIEAQKIFAKELPFSPLAHSTTYQPIAKSVVDFKIDPLGYTRFDGVSLK</sequence>
<dbReference type="GO" id="GO:0043190">
    <property type="term" value="C:ATP-binding cassette (ABC) transporter complex"/>
    <property type="evidence" value="ECO:0007669"/>
    <property type="project" value="InterPro"/>
</dbReference>
<dbReference type="SUPFAM" id="SSF53850">
    <property type="entry name" value="Periplasmic binding protein-like II"/>
    <property type="match status" value="1"/>
</dbReference>
<evidence type="ECO:0000313" key="6">
    <source>
        <dbReference type="Proteomes" id="UP000007437"/>
    </source>
</evidence>
<dbReference type="EMBL" id="FR687359">
    <property type="protein sequence ID" value="CBW76310.1"/>
    <property type="molecule type" value="Genomic_DNA"/>
</dbReference>
<dbReference type="InterPro" id="IPR000914">
    <property type="entry name" value="SBP_5_dom"/>
</dbReference>
<feature type="domain" description="Solute-binding protein family 5" evidence="4">
    <location>
        <begin position="106"/>
        <end position="487"/>
    </location>
</feature>
<dbReference type="GO" id="GO:1904680">
    <property type="term" value="F:peptide transmembrane transporter activity"/>
    <property type="evidence" value="ECO:0007669"/>
    <property type="project" value="TreeGrafter"/>
</dbReference>
<dbReference type="FunFam" id="3.40.190.10:FF:000036">
    <property type="entry name" value="Dipeptide ABC transporter, substrate-binding protein"/>
    <property type="match status" value="1"/>
</dbReference>
<dbReference type="KEGG" id="brh:RBRH_02729"/>
<dbReference type="InterPro" id="IPR039424">
    <property type="entry name" value="SBP_5"/>
</dbReference>
<dbReference type="PANTHER" id="PTHR30290:SF38">
    <property type="entry name" value="D,D-DIPEPTIDE-BINDING PERIPLASMIC PROTEIN DDPA-RELATED"/>
    <property type="match status" value="1"/>
</dbReference>
<dbReference type="GO" id="GO:0042938">
    <property type="term" value="P:dipeptide transport"/>
    <property type="evidence" value="ECO:0007669"/>
    <property type="project" value="TreeGrafter"/>
</dbReference>
<organism evidence="5 6">
    <name type="scientific">Mycetohabitans rhizoxinica (strain DSM 19002 / CIP 109453 / HKI 454)</name>
    <name type="common">Paraburkholderia rhizoxinica</name>
    <dbReference type="NCBI Taxonomy" id="882378"/>
    <lineage>
        <taxon>Bacteria</taxon>
        <taxon>Pseudomonadati</taxon>
        <taxon>Pseudomonadota</taxon>
        <taxon>Betaproteobacteria</taxon>
        <taxon>Burkholderiales</taxon>
        <taxon>Burkholderiaceae</taxon>
        <taxon>Mycetohabitans</taxon>
    </lineage>
</organism>
<evidence type="ECO:0000256" key="3">
    <source>
        <dbReference type="SAM" id="MobiDB-lite"/>
    </source>
</evidence>
<dbReference type="eggNOG" id="COG0747">
    <property type="taxonomic scope" value="Bacteria"/>
</dbReference>
<dbReference type="HOGENOM" id="CLU_017028_7_0_4"/>
<dbReference type="CDD" id="cd08493">
    <property type="entry name" value="PBP2_DppA_like"/>
    <property type="match status" value="1"/>
</dbReference>
<evidence type="ECO:0000259" key="4">
    <source>
        <dbReference type="Pfam" id="PF00496"/>
    </source>
</evidence>